<protein>
    <submittedName>
        <fullName evidence="13">Cytochrome d ubiquinol oxidase subunit II</fullName>
    </submittedName>
</protein>
<comment type="similarity">
    <text evidence="2">Belongs to the cytochrome ubiquinol oxidase subunit 2 family.</text>
</comment>
<keyword evidence="6 12" id="KW-0812">Transmembrane</keyword>
<dbReference type="PANTHER" id="PTHR43141:SF5">
    <property type="entry name" value="CYTOCHROME BD-I UBIQUINOL OXIDASE SUBUNIT 2"/>
    <property type="match status" value="1"/>
</dbReference>
<proteinExistence type="inferred from homology"/>
<evidence type="ECO:0000256" key="5">
    <source>
        <dbReference type="ARBA" id="ARBA00022617"/>
    </source>
</evidence>
<evidence type="ECO:0000256" key="11">
    <source>
        <dbReference type="ARBA" id="ARBA00023136"/>
    </source>
</evidence>
<name>A0ABP8MPH1_9BACT</name>
<feature type="transmembrane region" description="Helical" evidence="12">
    <location>
        <begin position="124"/>
        <end position="146"/>
    </location>
</feature>
<evidence type="ECO:0000313" key="14">
    <source>
        <dbReference type="Proteomes" id="UP001501175"/>
    </source>
</evidence>
<dbReference type="EMBL" id="BAABHD010000021">
    <property type="protein sequence ID" value="GAA4452349.1"/>
    <property type="molecule type" value="Genomic_DNA"/>
</dbReference>
<comment type="caution">
    <text evidence="13">The sequence shown here is derived from an EMBL/GenBank/DDBJ whole genome shotgun (WGS) entry which is preliminary data.</text>
</comment>
<feature type="transmembrane region" description="Helical" evidence="12">
    <location>
        <begin position="12"/>
        <end position="41"/>
    </location>
</feature>
<organism evidence="13 14">
    <name type="scientific">Nibrella saemangeumensis</name>
    <dbReference type="NCBI Taxonomy" id="1084526"/>
    <lineage>
        <taxon>Bacteria</taxon>
        <taxon>Pseudomonadati</taxon>
        <taxon>Bacteroidota</taxon>
        <taxon>Cytophagia</taxon>
        <taxon>Cytophagales</taxon>
        <taxon>Spirosomataceae</taxon>
        <taxon>Nibrella</taxon>
    </lineage>
</organism>
<keyword evidence="11 12" id="KW-0472">Membrane</keyword>
<keyword evidence="14" id="KW-1185">Reference proteome</keyword>
<dbReference type="PIRSF" id="PIRSF000267">
    <property type="entry name" value="Cyt_oxidse_sub2"/>
    <property type="match status" value="1"/>
</dbReference>
<feature type="transmembrane region" description="Helical" evidence="12">
    <location>
        <begin position="207"/>
        <end position="223"/>
    </location>
</feature>
<evidence type="ECO:0000313" key="13">
    <source>
        <dbReference type="EMBL" id="GAA4452349.1"/>
    </source>
</evidence>
<gene>
    <name evidence="13" type="primary">cydB</name>
    <name evidence="13" type="ORF">GCM10023189_15620</name>
</gene>
<accession>A0ABP8MPH1</accession>
<keyword evidence="3" id="KW-0813">Transport</keyword>
<feature type="transmembrane region" description="Helical" evidence="12">
    <location>
        <begin position="166"/>
        <end position="187"/>
    </location>
</feature>
<feature type="transmembrane region" description="Helical" evidence="12">
    <location>
        <begin position="260"/>
        <end position="282"/>
    </location>
</feature>
<dbReference type="Proteomes" id="UP001501175">
    <property type="component" value="Unassembled WGS sequence"/>
</dbReference>
<evidence type="ECO:0000256" key="9">
    <source>
        <dbReference type="ARBA" id="ARBA00022989"/>
    </source>
</evidence>
<comment type="subcellular location">
    <subcellularLocation>
        <location evidence="1">Cell membrane</location>
        <topology evidence="1">Multi-pass membrane protein</topology>
    </subcellularLocation>
</comment>
<feature type="transmembrane region" description="Helical" evidence="12">
    <location>
        <begin position="229"/>
        <end position="248"/>
    </location>
</feature>
<keyword evidence="5" id="KW-0349">Heme</keyword>
<evidence type="ECO:0000256" key="8">
    <source>
        <dbReference type="ARBA" id="ARBA00022982"/>
    </source>
</evidence>
<evidence type="ECO:0000256" key="7">
    <source>
        <dbReference type="ARBA" id="ARBA00022723"/>
    </source>
</evidence>
<evidence type="ECO:0000256" key="4">
    <source>
        <dbReference type="ARBA" id="ARBA00022475"/>
    </source>
</evidence>
<evidence type="ECO:0000256" key="12">
    <source>
        <dbReference type="SAM" id="Phobius"/>
    </source>
</evidence>
<dbReference type="RefSeq" id="WP_345242260.1">
    <property type="nucleotide sequence ID" value="NZ_BAABHD010000021.1"/>
</dbReference>
<dbReference type="Pfam" id="PF02322">
    <property type="entry name" value="Cyt_bd_oxida_II"/>
    <property type="match status" value="1"/>
</dbReference>
<keyword evidence="4" id="KW-1003">Cell membrane</keyword>
<keyword evidence="8" id="KW-0249">Electron transport</keyword>
<keyword evidence="9 12" id="KW-1133">Transmembrane helix</keyword>
<keyword evidence="7" id="KW-0479">Metal-binding</keyword>
<evidence type="ECO:0000256" key="10">
    <source>
        <dbReference type="ARBA" id="ARBA00023004"/>
    </source>
</evidence>
<feature type="transmembrane region" description="Helical" evidence="12">
    <location>
        <begin position="86"/>
        <end position="103"/>
    </location>
</feature>
<dbReference type="InterPro" id="IPR003317">
    <property type="entry name" value="Cyt-d_oxidase_su2"/>
</dbReference>
<reference evidence="14" key="1">
    <citation type="journal article" date="2019" name="Int. J. Syst. Evol. Microbiol.">
        <title>The Global Catalogue of Microorganisms (GCM) 10K type strain sequencing project: providing services to taxonomists for standard genome sequencing and annotation.</title>
        <authorList>
            <consortium name="The Broad Institute Genomics Platform"/>
            <consortium name="The Broad Institute Genome Sequencing Center for Infectious Disease"/>
            <person name="Wu L."/>
            <person name="Ma J."/>
        </authorList>
    </citation>
    <scope>NUCLEOTIDE SEQUENCE [LARGE SCALE GENOMIC DNA]</scope>
    <source>
        <strain evidence="14">JCM 17927</strain>
    </source>
</reference>
<keyword evidence="10" id="KW-0408">Iron</keyword>
<evidence type="ECO:0000256" key="3">
    <source>
        <dbReference type="ARBA" id="ARBA00022448"/>
    </source>
</evidence>
<feature type="transmembrane region" description="Helical" evidence="12">
    <location>
        <begin position="310"/>
        <end position="333"/>
    </location>
</feature>
<dbReference type="PANTHER" id="PTHR43141">
    <property type="entry name" value="CYTOCHROME BD2 SUBUNIT II"/>
    <property type="match status" value="1"/>
</dbReference>
<dbReference type="NCBIfam" id="TIGR00203">
    <property type="entry name" value="cydB"/>
    <property type="match status" value="1"/>
</dbReference>
<sequence length="344" mass="38443">METVLGLDLPTWWFLLLGALFTGYGILDGFDLGAGALHLFFRKEASRRIAINAIGPVWDGNVVWLVIGAGALFSAFPMVYGTLLSAFYLPFMLFLLALIFRAISIEFRGKEEMVWWRRMWDVSYCLSSVTIALLLGLILGNMVQGIPLNSQHEFVGSLSGFFNPYAMLISVTTLSLFMLHGAMYLALKTEERLYARLTILVNQTSKFFIFCFLTSSLATLIYVPHMAAIFQKSPALFALPITALLIVLNIRRNIEQRKYFLGFISSSVITSLLLVLVALGLYPNLVFSNISPEGHISIYEAASTPKSLSIMLLFAIIGIPLAALYTIFSFWTFRGKVKLDETSY</sequence>
<evidence type="ECO:0000256" key="6">
    <source>
        <dbReference type="ARBA" id="ARBA00022692"/>
    </source>
</evidence>
<evidence type="ECO:0000256" key="2">
    <source>
        <dbReference type="ARBA" id="ARBA00007543"/>
    </source>
</evidence>
<evidence type="ECO:0000256" key="1">
    <source>
        <dbReference type="ARBA" id="ARBA00004651"/>
    </source>
</evidence>